<keyword evidence="1" id="KW-0863">Zinc-finger</keyword>
<dbReference type="PANTHER" id="PTHR31286:SF178">
    <property type="entry name" value="DUF4283 DOMAIN-CONTAINING PROTEIN"/>
    <property type="match status" value="1"/>
</dbReference>
<dbReference type="PANTHER" id="PTHR31286">
    <property type="entry name" value="GLYCINE-RICH CELL WALL STRUCTURAL PROTEIN 1.8-LIKE"/>
    <property type="match status" value="1"/>
</dbReference>
<dbReference type="InterPro" id="IPR036875">
    <property type="entry name" value="Znf_CCHC_sf"/>
</dbReference>
<name>A0A6J5UGY8_PRUAR</name>
<organism evidence="3 4">
    <name type="scientific">Prunus armeniaca</name>
    <name type="common">Apricot</name>
    <name type="synonym">Armeniaca vulgaris</name>
    <dbReference type="NCBI Taxonomy" id="36596"/>
    <lineage>
        <taxon>Eukaryota</taxon>
        <taxon>Viridiplantae</taxon>
        <taxon>Streptophyta</taxon>
        <taxon>Embryophyta</taxon>
        <taxon>Tracheophyta</taxon>
        <taxon>Spermatophyta</taxon>
        <taxon>Magnoliopsida</taxon>
        <taxon>eudicotyledons</taxon>
        <taxon>Gunneridae</taxon>
        <taxon>Pentapetalae</taxon>
        <taxon>rosids</taxon>
        <taxon>fabids</taxon>
        <taxon>Rosales</taxon>
        <taxon>Rosaceae</taxon>
        <taxon>Amygdaloideae</taxon>
        <taxon>Amygdaleae</taxon>
        <taxon>Prunus</taxon>
    </lineage>
</organism>
<keyword evidence="1" id="KW-0479">Metal-binding</keyword>
<dbReference type="AlphaFoldDB" id="A0A6J5UGY8"/>
<accession>A0A6J5UGY8</accession>
<feature type="domain" description="CCHC-type" evidence="2">
    <location>
        <begin position="89"/>
        <end position="102"/>
    </location>
</feature>
<dbReference type="GO" id="GO:0003676">
    <property type="term" value="F:nucleic acid binding"/>
    <property type="evidence" value="ECO:0007669"/>
    <property type="project" value="InterPro"/>
</dbReference>
<dbReference type="InterPro" id="IPR001878">
    <property type="entry name" value="Znf_CCHC"/>
</dbReference>
<dbReference type="InterPro" id="IPR040256">
    <property type="entry name" value="At4g02000-like"/>
</dbReference>
<dbReference type="GO" id="GO:0008270">
    <property type="term" value="F:zinc ion binding"/>
    <property type="evidence" value="ECO:0007669"/>
    <property type="project" value="UniProtKB-KW"/>
</dbReference>
<gene>
    <name evidence="3" type="ORF">CURHAP_LOCUS21144</name>
</gene>
<evidence type="ECO:0000313" key="3">
    <source>
        <dbReference type="EMBL" id="CAB4273448.1"/>
    </source>
</evidence>
<dbReference type="EMBL" id="CAEKDK010000003">
    <property type="protein sequence ID" value="CAB4273448.1"/>
    <property type="molecule type" value="Genomic_DNA"/>
</dbReference>
<dbReference type="InterPro" id="IPR025836">
    <property type="entry name" value="Zn_knuckle_CX2CX4HX4C"/>
</dbReference>
<sequence>MKQFFSVKRWPSELAIEEVDMMNLPFWVQIRGIPLNLCMEDNVEKLGNKIGEVLQYDSPNQARGYLRLSQADENETWAEFQYERLSDLCYKCGRIGHLNTDCSYEATSDGTAGYGTWTKAKIIRELENQPKPTALSTGER</sequence>
<evidence type="ECO:0000259" key="2">
    <source>
        <dbReference type="PROSITE" id="PS50158"/>
    </source>
</evidence>
<evidence type="ECO:0000313" key="4">
    <source>
        <dbReference type="Proteomes" id="UP000507222"/>
    </source>
</evidence>
<evidence type="ECO:0000256" key="1">
    <source>
        <dbReference type="PROSITE-ProRule" id="PRU00047"/>
    </source>
</evidence>
<dbReference type="SUPFAM" id="SSF57756">
    <property type="entry name" value="Retrovirus zinc finger-like domains"/>
    <property type="match status" value="1"/>
</dbReference>
<dbReference type="Proteomes" id="UP000507222">
    <property type="component" value="Unassembled WGS sequence"/>
</dbReference>
<dbReference type="PROSITE" id="PS50158">
    <property type="entry name" value="ZF_CCHC"/>
    <property type="match status" value="1"/>
</dbReference>
<dbReference type="Pfam" id="PF14392">
    <property type="entry name" value="zf-CCHC_4"/>
    <property type="match status" value="1"/>
</dbReference>
<keyword evidence="1" id="KW-0862">Zinc</keyword>
<protein>
    <recommendedName>
        <fullName evidence="2">CCHC-type domain-containing protein</fullName>
    </recommendedName>
</protein>
<proteinExistence type="predicted"/>
<reference evidence="3 4" key="1">
    <citation type="submission" date="2020-05" db="EMBL/GenBank/DDBJ databases">
        <authorList>
            <person name="Campoy J."/>
            <person name="Schneeberger K."/>
            <person name="Spophaly S."/>
        </authorList>
    </citation>
    <scope>NUCLEOTIDE SEQUENCE [LARGE SCALE GENOMIC DNA]</scope>
    <source>
        <strain evidence="3">PruArmRojPasFocal</strain>
    </source>
</reference>